<dbReference type="InterPro" id="IPR011990">
    <property type="entry name" value="TPR-like_helical_dom_sf"/>
</dbReference>
<accession>A0ABN3JR04</accession>
<evidence type="ECO:0000313" key="1">
    <source>
        <dbReference type="EMBL" id="GAA2435224.1"/>
    </source>
</evidence>
<organism evidence="1 2">
    <name type="scientific">Actinomadura vinacea</name>
    <dbReference type="NCBI Taxonomy" id="115336"/>
    <lineage>
        <taxon>Bacteria</taxon>
        <taxon>Bacillati</taxon>
        <taxon>Actinomycetota</taxon>
        <taxon>Actinomycetes</taxon>
        <taxon>Streptosporangiales</taxon>
        <taxon>Thermomonosporaceae</taxon>
        <taxon>Actinomadura</taxon>
    </lineage>
</organism>
<dbReference type="Gene3D" id="1.25.40.10">
    <property type="entry name" value="Tetratricopeptide repeat domain"/>
    <property type="match status" value="2"/>
</dbReference>
<sequence length="707" mass="77886">MVHTPAELLEMLSDAEDMPQGEAQVTAVRDVLRHAEAGRLLDIEIQARLVLVDALMVIAQDSADVNELITAFTRCVGLYSEHPDRFDDDLLDALWRQFTALGIALSLMVEYPLRLVRGVFDDMERRCRPDRDDLTTVLSIRLLLAEVTGDTEMGDRALAGLRHREPPGYACPACLANYQVRYLAGVGRDAEAIAAAGPLVSGEIPCDTGAQPADALHVLQTCYLRLGELEEARDAHRLAYRGLDRNEEPDVAQHLRFCVLSGNLERALTILKRHLPLLEGTPGSMYELELSASAALVCRALVDAGRGDEVLHWPANPDFPDDQDEEWTFQGLYEEFSQDTAALAARYDERNGHTHIGDRLQAIIHAEPIVDSLPLTPLAARRKEIAAADVPELAAAKEPSFDTRDETLAHARRGEDLLNSGDPDQAIPEFIEAAAQFTALGDTRLAAFARVDLATAYLTVGRPLDAAECAEEALPDIPAEDDTEHSGLQARWVLASAYPKLGQHDDALRMLDEMANRTEEPATLARARKKAAEILGELDRDTEAAARYTEAAAHFATSEDAFEEAVCLRQAALAHNWSDNLDEALALAKRSHEVIKQLPEDEERSTWELAVLHYDRARILATHDRTTEAATEASLAAETFRRTTDRAFVTRGDLMAAQLWYELNNPSEAEAALHRALSEPAQDEDHQADLNDAHALLTTIHEECGSS</sequence>
<keyword evidence="2" id="KW-1185">Reference proteome</keyword>
<dbReference type="Proteomes" id="UP001501231">
    <property type="component" value="Unassembled WGS sequence"/>
</dbReference>
<comment type="caution">
    <text evidence="1">The sequence shown here is derived from an EMBL/GenBank/DDBJ whole genome shotgun (WGS) entry which is preliminary data.</text>
</comment>
<proteinExistence type="predicted"/>
<dbReference type="RefSeq" id="WP_344593043.1">
    <property type="nucleotide sequence ID" value="NZ_BAAARW010000020.1"/>
</dbReference>
<evidence type="ECO:0008006" key="3">
    <source>
        <dbReference type="Google" id="ProtNLM"/>
    </source>
</evidence>
<dbReference type="SUPFAM" id="SSF48452">
    <property type="entry name" value="TPR-like"/>
    <property type="match status" value="2"/>
</dbReference>
<evidence type="ECO:0000313" key="2">
    <source>
        <dbReference type="Proteomes" id="UP001501231"/>
    </source>
</evidence>
<name>A0ABN3JR04_9ACTN</name>
<protein>
    <recommendedName>
        <fullName evidence="3">Tetratricopeptide repeat protein</fullName>
    </recommendedName>
</protein>
<dbReference type="EMBL" id="BAAARW010000020">
    <property type="protein sequence ID" value="GAA2435224.1"/>
    <property type="molecule type" value="Genomic_DNA"/>
</dbReference>
<reference evidence="1 2" key="1">
    <citation type="journal article" date="2019" name="Int. J. Syst. Evol. Microbiol.">
        <title>The Global Catalogue of Microorganisms (GCM) 10K type strain sequencing project: providing services to taxonomists for standard genome sequencing and annotation.</title>
        <authorList>
            <consortium name="The Broad Institute Genomics Platform"/>
            <consortium name="The Broad Institute Genome Sequencing Center for Infectious Disease"/>
            <person name="Wu L."/>
            <person name="Ma J."/>
        </authorList>
    </citation>
    <scope>NUCLEOTIDE SEQUENCE [LARGE SCALE GENOMIC DNA]</scope>
    <source>
        <strain evidence="1 2">JCM 3325</strain>
    </source>
</reference>
<gene>
    <name evidence="1" type="ORF">GCM10010191_57310</name>
</gene>
<dbReference type="Pfam" id="PF13424">
    <property type="entry name" value="TPR_12"/>
    <property type="match status" value="1"/>
</dbReference>